<name>A0A3B0W2V5_9ZZZZ</name>
<proteinExistence type="predicted"/>
<reference evidence="1" key="1">
    <citation type="submission" date="2018-06" db="EMBL/GenBank/DDBJ databases">
        <authorList>
            <person name="Zhirakovskaya E."/>
        </authorList>
    </citation>
    <scope>NUCLEOTIDE SEQUENCE</scope>
</reference>
<gene>
    <name evidence="1" type="ORF">MNBD_CHLOROFLEXI01-915</name>
</gene>
<dbReference type="Gene3D" id="3.30.530.20">
    <property type="match status" value="1"/>
</dbReference>
<evidence type="ECO:0008006" key="2">
    <source>
        <dbReference type="Google" id="ProtNLM"/>
    </source>
</evidence>
<sequence length="166" mass="19206">MRIEVKDQITVNAPATEVWRVLAHEFENIDRWSSGTTESGAVEQGSIPEGAKVCGRVCDGIREDFTYYDEQAGRFGYKGIDLPWYFFINRIENNWSVNSLEPNKSVVEMRPEIDINPFLGLFLKLLMPLIKKNLGTRTLEELKYYVENDQPHPRKVKAQQKQRKVA</sequence>
<evidence type="ECO:0000313" key="1">
    <source>
        <dbReference type="EMBL" id="VAW43629.1"/>
    </source>
</evidence>
<dbReference type="SUPFAM" id="SSF55961">
    <property type="entry name" value="Bet v1-like"/>
    <property type="match status" value="1"/>
</dbReference>
<dbReference type="InterPro" id="IPR019587">
    <property type="entry name" value="Polyketide_cyclase/dehydratase"/>
</dbReference>
<accession>A0A3B0W2V5</accession>
<dbReference type="EMBL" id="UOEU01001125">
    <property type="protein sequence ID" value="VAW43629.1"/>
    <property type="molecule type" value="Genomic_DNA"/>
</dbReference>
<organism evidence="1">
    <name type="scientific">hydrothermal vent metagenome</name>
    <dbReference type="NCBI Taxonomy" id="652676"/>
    <lineage>
        <taxon>unclassified sequences</taxon>
        <taxon>metagenomes</taxon>
        <taxon>ecological metagenomes</taxon>
    </lineage>
</organism>
<dbReference type="Pfam" id="PF10604">
    <property type="entry name" value="Polyketide_cyc2"/>
    <property type="match status" value="1"/>
</dbReference>
<dbReference type="InterPro" id="IPR023393">
    <property type="entry name" value="START-like_dom_sf"/>
</dbReference>
<protein>
    <recommendedName>
        <fullName evidence="2">SRPBCC family protein</fullName>
    </recommendedName>
</protein>
<dbReference type="AlphaFoldDB" id="A0A3B0W2V5"/>